<dbReference type="SUPFAM" id="SSF52540">
    <property type="entry name" value="P-loop containing nucleoside triphosphate hydrolases"/>
    <property type="match status" value="1"/>
</dbReference>
<dbReference type="PROSITE" id="PS50893">
    <property type="entry name" value="ABC_TRANSPORTER_2"/>
    <property type="match status" value="1"/>
</dbReference>
<dbReference type="Gene3D" id="3.40.50.300">
    <property type="entry name" value="P-loop containing nucleotide triphosphate hydrolases"/>
    <property type="match status" value="1"/>
</dbReference>
<dbReference type="GeneID" id="64257346"/>
<dbReference type="GO" id="GO:0005524">
    <property type="term" value="F:ATP binding"/>
    <property type="evidence" value="ECO:0007669"/>
    <property type="project" value="UniProtKB-KW"/>
</dbReference>
<evidence type="ECO:0000256" key="1">
    <source>
        <dbReference type="ARBA" id="ARBA00022741"/>
    </source>
</evidence>
<dbReference type="RefSeq" id="WP_003779665.1">
    <property type="nucleotide sequence ID" value="NZ_CP066049.1"/>
</dbReference>
<evidence type="ECO:0000259" key="3">
    <source>
        <dbReference type="PROSITE" id="PS50893"/>
    </source>
</evidence>
<evidence type="ECO:0000256" key="2">
    <source>
        <dbReference type="ARBA" id="ARBA00022840"/>
    </source>
</evidence>
<evidence type="ECO:0000313" key="5">
    <source>
        <dbReference type="Proteomes" id="UP000187035"/>
    </source>
</evidence>
<proteinExistence type="predicted"/>
<keyword evidence="1" id="KW-0547">Nucleotide-binding</keyword>
<evidence type="ECO:0000313" key="4">
    <source>
        <dbReference type="EMBL" id="OMG36492.1"/>
    </source>
</evidence>
<dbReference type="EMBL" id="MSRR01000011">
    <property type="protein sequence ID" value="OMG36492.1"/>
    <property type="molecule type" value="Genomic_DNA"/>
</dbReference>
<dbReference type="InterPro" id="IPR003593">
    <property type="entry name" value="AAA+_ATPase"/>
</dbReference>
<dbReference type="PANTHER" id="PTHR43158">
    <property type="entry name" value="SKFA PEPTIDE EXPORT ATP-BINDING PROTEIN SKFE"/>
    <property type="match status" value="1"/>
</dbReference>
<name>A0A854D908_ACTNA</name>
<dbReference type="Proteomes" id="UP000187035">
    <property type="component" value="Unassembled WGS sequence"/>
</dbReference>
<reference evidence="4 5" key="1">
    <citation type="submission" date="2016-12" db="EMBL/GenBank/DDBJ databases">
        <title>Genomic comparison of strains in the 'Actinomyces naeslundii' group.</title>
        <authorList>
            <person name="Mughal S.R."/>
            <person name="Do T."/>
            <person name="Gilbert S.C."/>
            <person name="Witherden E.A."/>
            <person name="Didelot X."/>
            <person name="Beighton D."/>
        </authorList>
    </citation>
    <scope>NUCLEOTIDE SEQUENCE [LARGE SCALE GENOMIC DNA]</scope>
    <source>
        <strain evidence="4 5">NCTC 10301</strain>
    </source>
</reference>
<dbReference type="GO" id="GO:0016887">
    <property type="term" value="F:ATP hydrolysis activity"/>
    <property type="evidence" value="ECO:0007669"/>
    <property type="project" value="InterPro"/>
</dbReference>
<accession>A0A854D908</accession>
<dbReference type="SMART" id="SM00382">
    <property type="entry name" value="AAA"/>
    <property type="match status" value="1"/>
</dbReference>
<dbReference type="InterPro" id="IPR027417">
    <property type="entry name" value="P-loop_NTPase"/>
</dbReference>
<dbReference type="Pfam" id="PF00005">
    <property type="entry name" value="ABC_tran"/>
    <property type="match status" value="1"/>
</dbReference>
<dbReference type="InterPro" id="IPR003439">
    <property type="entry name" value="ABC_transporter-like_ATP-bd"/>
</dbReference>
<comment type="caution">
    <text evidence="4">The sequence shown here is derived from an EMBL/GenBank/DDBJ whole genome shotgun (WGS) entry which is preliminary data.</text>
</comment>
<sequence>MLVISDLLVRYGKILALDLPGTITYPDHAVVAVLGGNGAGKTTFINAVLGEVPHAGSVTGMDPSCTGVQFQTNSFNPLMRVGELCRLVGVATGGDLGQTLSIPPLLNRRMSSLSGGEKQRVTLFLVLSRSEESYIFDEVTTGLDFQTRELMMEIVRERTRGTTVLITTHYFEEVEDWATHCLVLDRAEPLFAGPVEDFVTASPHHSLIKVRAGGGHLPDRLRDRARRFPWKSSDRFLIARSSEEQLAMGEDLTRSRLVFEVQPRGLYSAYTIAMSDRLSDREESVR</sequence>
<dbReference type="AlphaFoldDB" id="A0A854D908"/>
<keyword evidence="2" id="KW-0067">ATP-binding</keyword>
<feature type="domain" description="ABC transporter" evidence="3">
    <location>
        <begin position="2"/>
        <end position="211"/>
    </location>
</feature>
<organism evidence="4 5">
    <name type="scientific">Actinomyces naeslundii</name>
    <dbReference type="NCBI Taxonomy" id="1655"/>
    <lineage>
        <taxon>Bacteria</taxon>
        <taxon>Bacillati</taxon>
        <taxon>Actinomycetota</taxon>
        <taxon>Actinomycetes</taxon>
        <taxon>Actinomycetales</taxon>
        <taxon>Actinomycetaceae</taxon>
        <taxon>Actinomyces</taxon>
    </lineage>
</organism>
<protein>
    <recommendedName>
        <fullName evidence="3">ABC transporter domain-containing protein</fullName>
    </recommendedName>
</protein>
<gene>
    <name evidence="4" type="ORF">BKH33_06910</name>
</gene>
<dbReference type="PANTHER" id="PTHR43158:SF2">
    <property type="entry name" value="SKFA PEPTIDE EXPORT ATP-BINDING PROTEIN SKFE"/>
    <property type="match status" value="1"/>
</dbReference>